<feature type="compositionally biased region" description="Polar residues" evidence="1">
    <location>
        <begin position="320"/>
        <end position="332"/>
    </location>
</feature>
<name>A0A3N4I0H3_ASCIM</name>
<feature type="compositionally biased region" description="Basic and acidic residues" evidence="1">
    <location>
        <begin position="243"/>
        <end position="260"/>
    </location>
</feature>
<feature type="compositionally biased region" description="Basic residues" evidence="1">
    <location>
        <begin position="360"/>
        <end position="374"/>
    </location>
</feature>
<dbReference type="AlphaFoldDB" id="A0A3N4I0H3"/>
<reference evidence="2 3" key="1">
    <citation type="journal article" date="2018" name="Nat. Ecol. Evol.">
        <title>Pezizomycetes genomes reveal the molecular basis of ectomycorrhizal truffle lifestyle.</title>
        <authorList>
            <person name="Murat C."/>
            <person name="Payen T."/>
            <person name="Noel B."/>
            <person name="Kuo A."/>
            <person name="Morin E."/>
            <person name="Chen J."/>
            <person name="Kohler A."/>
            <person name="Krizsan K."/>
            <person name="Balestrini R."/>
            <person name="Da Silva C."/>
            <person name="Montanini B."/>
            <person name="Hainaut M."/>
            <person name="Levati E."/>
            <person name="Barry K.W."/>
            <person name="Belfiori B."/>
            <person name="Cichocki N."/>
            <person name="Clum A."/>
            <person name="Dockter R.B."/>
            <person name="Fauchery L."/>
            <person name="Guy J."/>
            <person name="Iotti M."/>
            <person name="Le Tacon F."/>
            <person name="Lindquist E.A."/>
            <person name="Lipzen A."/>
            <person name="Malagnac F."/>
            <person name="Mello A."/>
            <person name="Molinier V."/>
            <person name="Miyauchi S."/>
            <person name="Poulain J."/>
            <person name="Riccioni C."/>
            <person name="Rubini A."/>
            <person name="Sitrit Y."/>
            <person name="Splivallo R."/>
            <person name="Traeger S."/>
            <person name="Wang M."/>
            <person name="Zifcakova L."/>
            <person name="Wipf D."/>
            <person name="Zambonelli A."/>
            <person name="Paolocci F."/>
            <person name="Nowrousian M."/>
            <person name="Ottonello S."/>
            <person name="Baldrian P."/>
            <person name="Spatafora J.W."/>
            <person name="Henrissat B."/>
            <person name="Nagy L.G."/>
            <person name="Aury J.M."/>
            <person name="Wincker P."/>
            <person name="Grigoriev I.V."/>
            <person name="Bonfante P."/>
            <person name="Martin F.M."/>
        </authorList>
    </citation>
    <scope>NUCLEOTIDE SEQUENCE [LARGE SCALE GENOMIC DNA]</scope>
    <source>
        <strain evidence="2 3">RN42</strain>
    </source>
</reference>
<evidence type="ECO:0000256" key="1">
    <source>
        <dbReference type="SAM" id="MobiDB-lite"/>
    </source>
</evidence>
<feature type="compositionally biased region" description="Basic and acidic residues" evidence="1">
    <location>
        <begin position="308"/>
        <end position="319"/>
    </location>
</feature>
<dbReference type="Proteomes" id="UP000275078">
    <property type="component" value="Unassembled WGS sequence"/>
</dbReference>
<evidence type="ECO:0000313" key="2">
    <source>
        <dbReference type="EMBL" id="RPA79603.1"/>
    </source>
</evidence>
<evidence type="ECO:0000313" key="3">
    <source>
        <dbReference type="Proteomes" id="UP000275078"/>
    </source>
</evidence>
<protein>
    <submittedName>
        <fullName evidence="2">Uncharacterized protein</fullName>
    </submittedName>
</protein>
<organism evidence="2 3">
    <name type="scientific">Ascobolus immersus RN42</name>
    <dbReference type="NCBI Taxonomy" id="1160509"/>
    <lineage>
        <taxon>Eukaryota</taxon>
        <taxon>Fungi</taxon>
        <taxon>Dikarya</taxon>
        <taxon>Ascomycota</taxon>
        <taxon>Pezizomycotina</taxon>
        <taxon>Pezizomycetes</taxon>
        <taxon>Pezizales</taxon>
        <taxon>Ascobolaceae</taxon>
        <taxon>Ascobolus</taxon>
    </lineage>
</organism>
<feature type="region of interest" description="Disordered" evidence="1">
    <location>
        <begin position="46"/>
        <end position="165"/>
    </location>
</feature>
<feature type="region of interest" description="Disordered" evidence="1">
    <location>
        <begin position="216"/>
        <end position="382"/>
    </location>
</feature>
<sequence length="839" mass="94454">MATPITAPLDDNFKEEESLLWIMEEEENEIRLLQQRLAERKAKLLSLKQRRKVSETTAQQATDSAKEDRASSLGVVDHLPSSPSDDGPLKVPRMRAGQPLLLDGQPTACNAEPVVRTPTSKGEPNPLAPEFRPGMLFASALQPPTPLREPRDVLSSKAREDSPAVAAVPVTPQVVESTAFNDFLARPTPDDIQKPSIDWATQMEEHDDEVRVRQALLGEEERPAVGLPTERPTFTQKPMGNYRDGKKGRPMGRDAARGKNDGGPSVQDSSVRRKGRRKRLPKQDPPKQETPIKPRTILKNPNSPTELNKAKTTPEKKASPTENSPNNRSIASTFRGRPNLPNKFDLSSTPEPAANTTPKRLSKNQKLKAKKLARSLRESSEASGFLRVPLLESFRKAATVNDETAANVDVTRRIGTPKGPRRVREEIDSEPHPEVRRGQIDKEHLSRLQFWLRKEPEAVKKSDAEQTENSQKATVIFAVDSTEPEDWLVVDIEEKTNEPEIAASEFREKSYTRPRNNSTELRPAYGPWAQKRTWRSNIRTPQPALTRGANENASASLDPHAKPFALIPTAPSNDHSRSEFRNANLAKQLPSIKFDDHRTRNAISNERFRLRSDLQVFNADLSKVILSLCVTPRPIDEDIDQAAEFGALQCVTESQGYDLAEYEAVHDGLLGVEHPDEGYFEACDIPDLVYEEATWKYKRRAIQAQERLDWLNPDTLNTTQPMLGTRVQILNSKRKQQLSLEAHSLRRTIEAAQADIVRKKSLWIAAKDDLELAKKEREAGLCVDGEDDGAWGREKRDQASRLSRELSWRKEDWIEAARYWSKTLGPMLKGRLEFVESAY</sequence>
<keyword evidence="3" id="KW-1185">Reference proteome</keyword>
<accession>A0A3N4I0H3</accession>
<feature type="compositionally biased region" description="Basic and acidic residues" evidence="1">
    <location>
        <begin position="281"/>
        <end position="292"/>
    </location>
</feature>
<feature type="compositionally biased region" description="Polar residues" evidence="1">
    <location>
        <begin position="345"/>
        <end position="359"/>
    </location>
</feature>
<gene>
    <name evidence="2" type="ORF">BJ508DRAFT_363106</name>
</gene>
<feature type="compositionally biased region" description="Basic and acidic residues" evidence="1">
    <location>
        <begin position="422"/>
        <end position="436"/>
    </location>
</feature>
<proteinExistence type="predicted"/>
<feature type="compositionally biased region" description="Basic and acidic residues" evidence="1">
    <location>
        <begin position="148"/>
        <end position="162"/>
    </location>
</feature>
<dbReference type="EMBL" id="ML119697">
    <property type="protein sequence ID" value="RPA79603.1"/>
    <property type="molecule type" value="Genomic_DNA"/>
</dbReference>
<feature type="region of interest" description="Disordered" evidence="1">
    <location>
        <begin position="400"/>
        <end position="436"/>
    </location>
</feature>